<reference evidence="2 3" key="1">
    <citation type="submission" date="2019-08" db="EMBL/GenBank/DDBJ databases">
        <authorList>
            <person name="Alioto T."/>
            <person name="Alioto T."/>
            <person name="Gomez Garrido J."/>
        </authorList>
    </citation>
    <scope>NUCLEOTIDE SEQUENCE [LARGE SCALE GENOMIC DNA]</scope>
</reference>
<evidence type="ECO:0000256" key="1">
    <source>
        <dbReference type="SAM" id="MobiDB-lite"/>
    </source>
</evidence>
<dbReference type="EMBL" id="CABPRJ010001512">
    <property type="protein sequence ID" value="VVC38869.1"/>
    <property type="molecule type" value="Genomic_DNA"/>
</dbReference>
<name>A0A5E4N540_9HEMI</name>
<protein>
    <submittedName>
        <fullName evidence="2">Uncharacterized protein</fullName>
    </submittedName>
</protein>
<evidence type="ECO:0000313" key="3">
    <source>
        <dbReference type="Proteomes" id="UP000325440"/>
    </source>
</evidence>
<organism evidence="2 3">
    <name type="scientific">Cinara cedri</name>
    <dbReference type="NCBI Taxonomy" id="506608"/>
    <lineage>
        <taxon>Eukaryota</taxon>
        <taxon>Metazoa</taxon>
        <taxon>Ecdysozoa</taxon>
        <taxon>Arthropoda</taxon>
        <taxon>Hexapoda</taxon>
        <taxon>Insecta</taxon>
        <taxon>Pterygota</taxon>
        <taxon>Neoptera</taxon>
        <taxon>Paraneoptera</taxon>
        <taxon>Hemiptera</taxon>
        <taxon>Sternorrhyncha</taxon>
        <taxon>Aphidomorpha</taxon>
        <taxon>Aphidoidea</taxon>
        <taxon>Aphididae</taxon>
        <taxon>Lachninae</taxon>
        <taxon>Cinara</taxon>
    </lineage>
</organism>
<feature type="non-terminal residue" evidence="2">
    <location>
        <position position="1"/>
    </location>
</feature>
<evidence type="ECO:0000313" key="2">
    <source>
        <dbReference type="EMBL" id="VVC38869.1"/>
    </source>
</evidence>
<accession>A0A5E4N540</accession>
<keyword evidence="3" id="KW-1185">Reference proteome</keyword>
<sequence>TILNYNDKEPKTEKTFSKTVSRERRQVRGGLWHASAPEIVKTIDSMFASSTTKIPIQIIQNNNDHNIFSTTTETTHKYIFPKMVPRGKRSVSANKVILVTEFFTDFDYEVT</sequence>
<feature type="region of interest" description="Disordered" evidence="1">
    <location>
        <begin position="1"/>
        <end position="20"/>
    </location>
</feature>
<dbReference type="Proteomes" id="UP000325440">
    <property type="component" value="Unassembled WGS sequence"/>
</dbReference>
<gene>
    <name evidence="2" type="ORF">CINCED_3A009772</name>
</gene>
<proteinExistence type="predicted"/>
<dbReference type="AlphaFoldDB" id="A0A5E4N540"/>